<dbReference type="Proteomes" id="UP001057520">
    <property type="component" value="Chromosome"/>
</dbReference>
<sequence length="121" mass="13528">MNDLSPHQNELTPHQKDAIGRAAHLRREVSSFQDMWPRLNSAELLPPITWSELERQLMNLALTPTAAAMVPDLVAATRKQASFKPNELVMREILCIASAVMDETFLSDSSSSDLEEDDPII</sequence>
<evidence type="ECO:0000313" key="1">
    <source>
        <dbReference type="EMBL" id="USQ95136.1"/>
    </source>
</evidence>
<proteinExistence type="predicted"/>
<accession>A0ABY4ZT77</accession>
<keyword evidence="2" id="KW-1185">Reference proteome</keyword>
<evidence type="ECO:0000313" key="2">
    <source>
        <dbReference type="Proteomes" id="UP001057520"/>
    </source>
</evidence>
<reference evidence="1 2" key="1">
    <citation type="submission" date="2022-04" db="EMBL/GenBank/DDBJ databases">
        <title>Genome sequence of soybean root-associated Caulobacter segnis RL271.</title>
        <authorList>
            <person name="Longley R."/>
            <person name="Bonito G."/>
            <person name="Trigodet F."/>
            <person name="Crosson S."/>
            <person name="Fiebig A."/>
        </authorList>
    </citation>
    <scope>NUCLEOTIDE SEQUENCE [LARGE SCALE GENOMIC DNA]</scope>
    <source>
        <strain evidence="1 2">RL271</strain>
    </source>
</reference>
<gene>
    <name evidence="1" type="ORF">MZV50_21670</name>
</gene>
<name>A0ABY4ZT77_9CAUL</name>
<organism evidence="1 2">
    <name type="scientific">Caulobacter segnis</name>
    <dbReference type="NCBI Taxonomy" id="88688"/>
    <lineage>
        <taxon>Bacteria</taxon>
        <taxon>Pseudomonadati</taxon>
        <taxon>Pseudomonadota</taxon>
        <taxon>Alphaproteobacteria</taxon>
        <taxon>Caulobacterales</taxon>
        <taxon>Caulobacteraceae</taxon>
        <taxon>Caulobacter</taxon>
    </lineage>
</organism>
<dbReference type="EMBL" id="CP096040">
    <property type="protein sequence ID" value="USQ95136.1"/>
    <property type="molecule type" value="Genomic_DNA"/>
</dbReference>
<protein>
    <submittedName>
        <fullName evidence="1">Uncharacterized protein</fullName>
    </submittedName>
</protein>